<keyword evidence="4" id="KW-1185">Reference proteome</keyword>
<dbReference type="EMBL" id="CM008977">
    <property type="protein sequence ID" value="PNW71554.1"/>
    <property type="molecule type" value="Genomic_DNA"/>
</dbReference>
<feature type="region of interest" description="Disordered" evidence="1">
    <location>
        <begin position="31"/>
        <end position="130"/>
    </location>
</feature>
<feature type="chain" id="PRO_5014317845" description="Sulfotransferase" evidence="2">
    <location>
        <begin position="32"/>
        <end position="494"/>
    </location>
</feature>
<dbReference type="Gene3D" id="3.40.50.300">
    <property type="entry name" value="P-loop containing nucleotide triphosphate hydrolases"/>
    <property type="match status" value="1"/>
</dbReference>
<feature type="compositionally biased region" description="Acidic residues" evidence="1">
    <location>
        <begin position="466"/>
        <end position="480"/>
    </location>
</feature>
<dbReference type="KEGG" id="cre:CHLRE_16g659100v5"/>
<dbReference type="Proteomes" id="UP000006906">
    <property type="component" value="Chromosome 16"/>
</dbReference>
<feature type="signal peptide" evidence="2">
    <location>
        <begin position="1"/>
        <end position="31"/>
    </location>
</feature>
<protein>
    <recommendedName>
        <fullName evidence="5">Sulfotransferase</fullName>
    </recommendedName>
</protein>
<name>A0A2K3CTE3_CHLRE</name>
<dbReference type="RefSeq" id="XP_042915595.1">
    <property type="nucleotide sequence ID" value="XM_043070953.1"/>
</dbReference>
<feature type="compositionally biased region" description="Low complexity" evidence="1">
    <location>
        <begin position="401"/>
        <end position="425"/>
    </location>
</feature>
<dbReference type="InParanoid" id="A0A2K3CTE3"/>
<gene>
    <name evidence="3" type="ORF">CHLRE_16g659100v5</name>
</gene>
<evidence type="ECO:0000313" key="4">
    <source>
        <dbReference type="Proteomes" id="UP000006906"/>
    </source>
</evidence>
<feature type="region of interest" description="Disordered" evidence="1">
    <location>
        <begin position="466"/>
        <end position="494"/>
    </location>
</feature>
<feature type="compositionally biased region" description="Gly residues" evidence="1">
    <location>
        <begin position="484"/>
        <end position="494"/>
    </location>
</feature>
<dbReference type="SUPFAM" id="SSF52540">
    <property type="entry name" value="P-loop containing nucleoside triphosphate hydrolases"/>
    <property type="match status" value="1"/>
</dbReference>
<reference evidence="3 4" key="1">
    <citation type="journal article" date="2007" name="Science">
        <title>The Chlamydomonas genome reveals the evolution of key animal and plant functions.</title>
        <authorList>
            <person name="Merchant S.S."/>
            <person name="Prochnik S.E."/>
            <person name="Vallon O."/>
            <person name="Harris E.H."/>
            <person name="Karpowicz S.J."/>
            <person name="Witman G.B."/>
            <person name="Terry A."/>
            <person name="Salamov A."/>
            <person name="Fritz-Laylin L.K."/>
            <person name="Marechal-Drouard L."/>
            <person name="Marshall W.F."/>
            <person name="Qu L.H."/>
            <person name="Nelson D.R."/>
            <person name="Sanderfoot A.A."/>
            <person name="Spalding M.H."/>
            <person name="Kapitonov V.V."/>
            <person name="Ren Q."/>
            <person name="Ferris P."/>
            <person name="Lindquist E."/>
            <person name="Shapiro H."/>
            <person name="Lucas S.M."/>
            <person name="Grimwood J."/>
            <person name="Schmutz J."/>
            <person name="Cardol P."/>
            <person name="Cerutti H."/>
            <person name="Chanfreau G."/>
            <person name="Chen C.L."/>
            <person name="Cognat V."/>
            <person name="Croft M.T."/>
            <person name="Dent R."/>
            <person name="Dutcher S."/>
            <person name="Fernandez E."/>
            <person name="Fukuzawa H."/>
            <person name="Gonzalez-Ballester D."/>
            <person name="Gonzalez-Halphen D."/>
            <person name="Hallmann A."/>
            <person name="Hanikenne M."/>
            <person name="Hippler M."/>
            <person name="Inwood W."/>
            <person name="Jabbari K."/>
            <person name="Kalanon M."/>
            <person name="Kuras R."/>
            <person name="Lefebvre P.A."/>
            <person name="Lemaire S.D."/>
            <person name="Lobanov A.V."/>
            <person name="Lohr M."/>
            <person name="Manuell A."/>
            <person name="Meier I."/>
            <person name="Mets L."/>
            <person name="Mittag M."/>
            <person name="Mittelmeier T."/>
            <person name="Moroney J.V."/>
            <person name="Moseley J."/>
            <person name="Napoli C."/>
            <person name="Nedelcu A.M."/>
            <person name="Niyogi K."/>
            <person name="Novoselov S.V."/>
            <person name="Paulsen I.T."/>
            <person name="Pazour G."/>
            <person name="Purton S."/>
            <person name="Ral J.P."/>
            <person name="Riano-Pachon D.M."/>
            <person name="Riekhof W."/>
            <person name="Rymarquis L."/>
            <person name="Schroda M."/>
            <person name="Stern D."/>
            <person name="Umen J."/>
            <person name="Willows R."/>
            <person name="Wilson N."/>
            <person name="Zimmer S.L."/>
            <person name="Allmer J."/>
            <person name="Balk J."/>
            <person name="Bisova K."/>
            <person name="Chen C.J."/>
            <person name="Elias M."/>
            <person name="Gendler K."/>
            <person name="Hauser C."/>
            <person name="Lamb M.R."/>
            <person name="Ledford H."/>
            <person name="Long J.C."/>
            <person name="Minagawa J."/>
            <person name="Page M.D."/>
            <person name="Pan J."/>
            <person name="Pootakham W."/>
            <person name="Roje S."/>
            <person name="Rose A."/>
            <person name="Stahlberg E."/>
            <person name="Terauchi A.M."/>
            <person name="Yang P."/>
            <person name="Ball S."/>
            <person name="Bowler C."/>
            <person name="Dieckmann C.L."/>
            <person name="Gladyshev V.N."/>
            <person name="Green P."/>
            <person name="Jorgensen R."/>
            <person name="Mayfield S."/>
            <person name="Mueller-Roeber B."/>
            <person name="Rajamani S."/>
            <person name="Sayre R.T."/>
            <person name="Brokstein P."/>
            <person name="Dubchak I."/>
            <person name="Goodstein D."/>
            <person name="Hornick L."/>
            <person name="Huang Y.W."/>
            <person name="Jhaveri J."/>
            <person name="Luo Y."/>
            <person name="Martinez D."/>
            <person name="Ngau W.C."/>
            <person name="Otillar B."/>
            <person name="Poliakov A."/>
            <person name="Porter A."/>
            <person name="Szajkowski L."/>
            <person name="Werner G."/>
            <person name="Zhou K."/>
            <person name="Grigoriev I.V."/>
            <person name="Rokhsar D.S."/>
            <person name="Grossman A.R."/>
        </authorList>
    </citation>
    <scope>NUCLEOTIDE SEQUENCE [LARGE SCALE GENOMIC DNA]</scope>
    <source>
        <strain evidence="4">CC-503</strain>
    </source>
</reference>
<dbReference type="GeneID" id="5723477"/>
<dbReference type="InterPro" id="IPR027417">
    <property type="entry name" value="P-loop_NTPase"/>
</dbReference>
<evidence type="ECO:0000256" key="1">
    <source>
        <dbReference type="SAM" id="MobiDB-lite"/>
    </source>
</evidence>
<evidence type="ECO:0008006" key="5">
    <source>
        <dbReference type="Google" id="ProtNLM"/>
    </source>
</evidence>
<proteinExistence type="predicted"/>
<evidence type="ECO:0000313" key="3">
    <source>
        <dbReference type="EMBL" id="PNW71554.1"/>
    </source>
</evidence>
<sequence>MRGRPRSVARASLLLLLALGLLLVPGPPTGARLARAEPRKRRGNGQGAVIRGGWDGISDALGAGKGPADGSDADYDDQDGGAGAGADDAQAGAGQGARRDQQQQQQQKGAAGSGGVNFLHHTAHHSGGPERCVVVLGTGRSGSTSLVDALNQMPHFFVRMEQEGAYWYLYLAWRLLGMAYSHSKDFASSVRRVEGSAGPTAAAHLSYRAAKGIYDNFAVRKKIPWFNDLHPVRMREAVRAFYTITYGYHGPGIVSGFKEVRFVRGRAFSSDSSTYKDFEDFIAFLRLLCADMKVLLNSRASASLEDNYKLESMLSRNGVLKTTSNETFLNDLTTTHQWFDRYAEEHPDHAFRVIMEDMFNPERNRTLVRDMLTFLGESPDTFRDVIFNRMPTWSEPESADGSGSSSRGSSSGSSSGSGSGSSSKSSKPKKPKYREPWQLRRAERRRVERRRRLLELTRWAAAMVDDEEQEDWEEEEEFQEDLGFGEGVGGVYNL</sequence>
<dbReference type="AlphaFoldDB" id="A0A2K3CTE3"/>
<evidence type="ECO:0000256" key="2">
    <source>
        <dbReference type="SAM" id="SignalP"/>
    </source>
</evidence>
<dbReference type="ExpressionAtlas" id="A0A2K3CTE3">
    <property type="expression patterns" value="baseline"/>
</dbReference>
<organism evidence="3 4">
    <name type="scientific">Chlamydomonas reinhardtii</name>
    <name type="common">Chlamydomonas smithii</name>
    <dbReference type="NCBI Taxonomy" id="3055"/>
    <lineage>
        <taxon>Eukaryota</taxon>
        <taxon>Viridiplantae</taxon>
        <taxon>Chlorophyta</taxon>
        <taxon>core chlorophytes</taxon>
        <taxon>Chlorophyceae</taxon>
        <taxon>CS clade</taxon>
        <taxon>Chlamydomonadales</taxon>
        <taxon>Chlamydomonadaceae</taxon>
        <taxon>Chlamydomonas</taxon>
    </lineage>
</organism>
<feature type="region of interest" description="Disordered" evidence="1">
    <location>
        <begin position="393"/>
        <end position="438"/>
    </location>
</feature>
<dbReference type="Gramene" id="PNW71554">
    <property type="protein sequence ID" value="PNW71554"/>
    <property type="gene ID" value="CHLRE_16g659100v5"/>
</dbReference>
<dbReference type="OrthoDB" id="541217at2759"/>
<keyword evidence="2" id="KW-0732">Signal</keyword>
<accession>A0A2K3CTE3</accession>